<dbReference type="Proteomes" id="UP000272942">
    <property type="component" value="Unassembled WGS sequence"/>
</dbReference>
<evidence type="ECO:0000313" key="4">
    <source>
        <dbReference type="WBParaSite" id="ECPE_0000794901-mRNA-1"/>
    </source>
</evidence>
<reference evidence="4" key="1">
    <citation type="submission" date="2016-06" db="UniProtKB">
        <authorList>
            <consortium name="WormBaseParasite"/>
        </authorList>
    </citation>
    <scope>IDENTIFICATION</scope>
</reference>
<protein>
    <submittedName>
        <fullName evidence="4">2',3'-cyclic-nucleotide 3'-phosphodiesterase</fullName>
    </submittedName>
</protein>
<evidence type="ECO:0000256" key="1">
    <source>
        <dbReference type="SAM" id="Phobius"/>
    </source>
</evidence>
<keyword evidence="1" id="KW-1133">Transmembrane helix</keyword>
<accession>A0A183ALU3</accession>
<keyword evidence="1" id="KW-0812">Transmembrane</keyword>
<dbReference type="InterPro" id="IPR027417">
    <property type="entry name" value="P-loop_NTPase"/>
</dbReference>
<reference evidence="2 3" key="2">
    <citation type="submission" date="2018-11" db="EMBL/GenBank/DDBJ databases">
        <authorList>
            <consortium name="Pathogen Informatics"/>
        </authorList>
    </citation>
    <scope>NUCLEOTIDE SEQUENCE [LARGE SCALE GENOMIC DNA]</scope>
    <source>
        <strain evidence="2 3">Egypt</strain>
    </source>
</reference>
<dbReference type="Gene3D" id="3.40.50.300">
    <property type="entry name" value="P-loop containing nucleotide triphosphate hydrolases"/>
    <property type="match status" value="1"/>
</dbReference>
<name>A0A183ALU3_9TREM</name>
<dbReference type="WBParaSite" id="ECPE_0000794901-mRNA-1">
    <property type="protein sequence ID" value="ECPE_0000794901-mRNA-1"/>
    <property type="gene ID" value="ECPE_0000794901"/>
</dbReference>
<dbReference type="EMBL" id="UZAN01045283">
    <property type="protein sequence ID" value="VDP82362.1"/>
    <property type="molecule type" value="Genomic_DNA"/>
</dbReference>
<evidence type="ECO:0000313" key="3">
    <source>
        <dbReference type="Proteomes" id="UP000272942"/>
    </source>
</evidence>
<organism evidence="4">
    <name type="scientific">Echinostoma caproni</name>
    <dbReference type="NCBI Taxonomy" id="27848"/>
    <lineage>
        <taxon>Eukaryota</taxon>
        <taxon>Metazoa</taxon>
        <taxon>Spiralia</taxon>
        <taxon>Lophotrochozoa</taxon>
        <taxon>Platyhelminthes</taxon>
        <taxon>Trematoda</taxon>
        <taxon>Digenea</taxon>
        <taxon>Plagiorchiida</taxon>
        <taxon>Echinostomata</taxon>
        <taxon>Echinostomatoidea</taxon>
        <taxon>Echinostomatidae</taxon>
        <taxon>Echinostoma</taxon>
    </lineage>
</organism>
<evidence type="ECO:0000313" key="2">
    <source>
        <dbReference type="EMBL" id="VDP82362.1"/>
    </source>
</evidence>
<dbReference type="Pfam" id="PF13671">
    <property type="entry name" value="AAA_33"/>
    <property type="match status" value="1"/>
</dbReference>
<gene>
    <name evidence="2" type="ORF">ECPE_LOCUS7928</name>
</gene>
<keyword evidence="1" id="KW-0472">Membrane</keyword>
<dbReference type="PANTHER" id="PTHR13308">
    <property type="entry name" value="NEDD4-BINDING PROTEIN 2-LIKE 1"/>
    <property type="match status" value="1"/>
</dbReference>
<dbReference type="SUPFAM" id="SSF52540">
    <property type="entry name" value="P-loop containing nucleoside triphosphate hydrolases"/>
    <property type="match status" value="1"/>
</dbReference>
<sequence>MGNFFVHLCPTACLTLSTRHGKFRRPQSNHDTDTSLLCNDHSPEHIETRTASVVNAAAARPVAPIDPPLKAPVQQFEKPSMFRQYVNFPFLTDDELAAWIVKTRFMFLMRGPPGSGKSFIAECIKTRFPTAKICSADEFWYLESGGEVYQYDITRLDEAHEWCHQRARAAAESGVSPLVIDNTNIRSWESRFYTDLARRFHYIVVMVTPQTPWRFDTEALAERNVHFVGLEAIESKVRNFEHVFPLYYGWLWPAESANTLSDSVSHRRSTVFDPMVQTNSLLQWAWESLVTVVGLPDVRVQLAAAFGLSDSKCFLLFVILILNRVCVCVTNFLSMWVAI</sequence>
<feature type="transmembrane region" description="Helical" evidence="1">
    <location>
        <begin position="314"/>
        <end position="338"/>
    </location>
</feature>
<keyword evidence="3" id="KW-1185">Reference proteome</keyword>
<dbReference type="PANTHER" id="PTHR13308:SF40">
    <property type="entry name" value="NEDD4-BINDING PROTEIN 2-LIKE 1"/>
    <property type="match status" value="1"/>
</dbReference>
<dbReference type="OrthoDB" id="3231855at2759"/>
<dbReference type="AlphaFoldDB" id="A0A183ALU3"/>
<dbReference type="InterPro" id="IPR026302">
    <property type="entry name" value="NEDD4-bd_p2"/>
</dbReference>
<proteinExistence type="predicted"/>